<dbReference type="GO" id="GO:0043565">
    <property type="term" value="F:sequence-specific DNA binding"/>
    <property type="evidence" value="ECO:0007669"/>
    <property type="project" value="InterPro"/>
</dbReference>
<feature type="domain" description="Sigma-54 factor interaction" evidence="8">
    <location>
        <begin position="351"/>
        <end position="581"/>
    </location>
</feature>
<dbReference type="PRINTS" id="PR01590">
    <property type="entry name" value="HTHFIS"/>
</dbReference>
<sequence>MTDHLSMDERKLRTTFQVLDARDFEVSKAWEHFVSGSTLDRSPVREVVIKSWQRCRHSKVNLAVDAAPQLDSDILGSLRRKNRELLQAAAPTLSEAADVLAGTNSLMLITDPKGIVLDSVGDRKAVHAGMDIALSQGGQWQEGNAGTNGIGTALAIGQAVMVHAGEHYCEGIKGWSCAGAPIHDPVDGSIIGILDISAKKQESSTQMLALAVVAASQIEQALMRQTEAQQLRLMEMGLEHSQRHSGDGLIAIDAKGRIAYMSRLAQRMLGERIDSALPELKRGMRLLDSSGRPMRELVPDLPRDWLRPLLADGDVTGHLLVIPARSVARPVPATRAVADEADPARSQFDSIVGVSDGIRHTIAQAKQIAALNVPVLIEGETGVGKELFARAIHGQSAVARGPFVPFNCGAVSREMLASELFGYAKGAFTGANTEGRIGRFEQADGGTLCLDEIGELQLELQPYLLRVLEEGVIYRVGDNVPRRVNVRILAMTNRDLRAEVAAGRFRLDLYHRLSVTAIEVPPLRQRTGDLECLIDYFNPRVADRHDREPVRFTAEAMARLKAYSWPGNVRELRNVVERGILFAQDGIADLACLPREIAFGEQAVELPIPVYPNDPASQDAGGPEQAAINRAMRVAGGNLSAAAAILGISRSTLYRKMNHYGLKRSNPFDLLSRFGMPAGES</sequence>
<dbReference type="GO" id="GO:0000160">
    <property type="term" value="P:phosphorelay signal transduction system"/>
    <property type="evidence" value="ECO:0007669"/>
    <property type="project" value="UniProtKB-KW"/>
</dbReference>
<dbReference type="RefSeq" id="WP_125999143.1">
    <property type="nucleotide sequence ID" value="NZ_QRAL01000020.1"/>
</dbReference>
<evidence type="ECO:0000256" key="1">
    <source>
        <dbReference type="ARBA" id="ARBA00022741"/>
    </source>
</evidence>
<accession>A0A430BRI5</accession>
<keyword evidence="3" id="KW-0902">Two-component regulatory system</keyword>
<dbReference type="InterPro" id="IPR003593">
    <property type="entry name" value="AAA+_ATPase"/>
</dbReference>
<name>A0A430BRI5_SPHYA</name>
<dbReference type="Gene3D" id="3.30.450.40">
    <property type="match status" value="1"/>
</dbReference>
<dbReference type="FunFam" id="3.40.50.300:FF:000006">
    <property type="entry name" value="DNA-binding transcriptional regulator NtrC"/>
    <property type="match status" value="1"/>
</dbReference>
<dbReference type="InterPro" id="IPR002078">
    <property type="entry name" value="Sigma_54_int"/>
</dbReference>
<protein>
    <submittedName>
        <fullName evidence="9">Sigma-54-dependent Fis family transcriptional regulator</fullName>
    </submittedName>
</protein>
<evidence type="ECO:0000259" key="8">
    <source>
        <dbReference type="PROSITE" id="PS50045"/>
    </source>
</evidence>
<evidence type="ECO:0000256" key="7">
    <source>
        <dbReference type="ARBA" id="ARBA00023163"/>
    </source>
</evidence>
<organism evidence="9 10">
    <name type="scientific">Sphingobium yanoikuyae</name>
    <name type="common">Sphingomonas yanoikuyae</name>
    <dbReference type="NCBI Taxonomy" id="13690"/>
    <lineage>
        <taxon>Bacteria</taxon>
        <taxon>Pseudomonadati</taxon>
        <taxon>Pseudomonadota</taxon>
        <taxon>Alphaproteobacteria</taxon>
        <taxon>Sphingomonadales</taxon>
        <taxon>Sphingomonadaceae</taxon>
        <taxon>Sphingobium</taxon>
    </lineage>
</organism>
<evidence type="ECO:0000313" key="10">
    <source>
        <dbReference type="Proteomes" id="UP000287401"/>
    </source>
</evidence>
<evidence type="ECO:0000256" key="2">
    <source>
        <dbReference type="ARBA" id="ARBA00022840"/>
    </source>
</evidence>
<dbReference type="PROSITE" id="PS50045">
    <property type="entry name" value="SIGMA54_INTERACT_4"/>
    <property type="match status" value="1"/>
</dbReference>
<keyword evidence="1" id="KW-0547">Nucleotide-binding</keyword>
<dbReference type="EMBL" id="QRAL01000020">
    <property type="protein sequence ID" value="RSU55338.1"/>
    <property type="molecule type" value="Genomic_DNA"/>
</dbReference>
<keyword evidence="4" id="KW-0805">Transcription regulation</keyword>
<dbReference type="Pfam" id="PF01590">
    <property type="entry name" value="GAF"/>
    <property type="match status" value="1"/>
</dbReference>
<dbReference type="InterPro" id="IPR027417">
    <property type="entry name" value="P-loop_NTPase"/>
</dbReference>
<gene>
    <name evidence="9" type="ORF">DAH51_17425</name>
</gene>
<dbReference type="InterPro" id="IPR025662">
    <property type="entry name" value="Sigma_54_int_dom_ATP-bd_1"/>
</dbReference>
<dbReference type="InterPro" id="IPR058031">
    <property type="entry name" value="AAA_lid_NorR"/>
</dbReference>
<dbReference type="PANTHER" id="PTHR32071:SF81">
    <property type="entry name" value="PROPIONATE CATABOLISM OPERON REGULATORY PROTEIN"/>
    <property type="match status" value="1"/>
</dbReference>
<evidence type="ECO:0000313" key="9">
    <source>
        <dbReference type="EMBL" id="RSU55338.1"/>
    </source>
</evidence>
<dbReference type="SMART" id="SM00382">
    <property type="entry name" value="AAA"/>
    <property type="match status" value="1"/>
</dbReference>
<dbReference type="PANTHER" id="PTHR32071">
    <property type="entry name" value="TRANSCRIPTIONAL REGULATORY PROTEIN"/>
    <property type="match status" value="1"/>
</dbReference>
<dbReference type="SUPFAM" id="SSF46689">
    <property type="entry name" value="Homeodomain-like"/>
    <property type="match status" value="1"/>
</dbReference>
<dbReference type="PROSITE" id="PS00675">
    <property type="entry name" value="SIGMA54_INTERACT_1"/>
    <property type="match status" value="1"/>
</dbReference>
<dbReference type="Proteomes" id="UP000287401">
    <property type="component" value="Unassembled WGS sequence"/>
</dbReference>
<dbReference type="Pfam" id="PF25601">
    <property type="entry name" value="AAA_lid_14"/>
    <property type="match status" value="1"/>
</dbReference>
<dbReference type="PROSITE" id="PS00688">
    <property type="entry name" value="SIGMA54_INTERACT_3"/>
    <property type="match status" value="1"/>
</dbReference>
<proteinExistence type="predicted"/>
<dbReference type="GO" id="GO:0006355">
    <property type="term" value="P:regulation of DNA-templated transcription"/>
    <property type="evidence" value="ECO:0007669"/>
    <property type="project" value="InterPro"/>
</dbReference>
<dbReference type="Gene3D" id="1.10.10.60">
    <property type="entry name" value="Homeodomain-like"/>
    <property type="match status" value="1"/>
</dbReference>
<keyword evidence="7" id="KW-0804">Transcription</keyword>
<evidence type="ECO:0000256" key="4">
    <source>
        <dbReference type="ARBA" id="ARBA00023015"/>
    </source>
</evidence>
<evidence type="ECO:0000256" key="3">
    <source>
        <dbReference type="ARBA" id="ARBA00023012"/>
    </source>
</evidence>
<dbReference type="InterPro" id="IPR003018">
    <property type="entry name" value="GAF"/>
</dbReference>
<dbReference type="AlphaFoldDB" id="A0A430BRI5"/>
<dbReference type="InterPro" id="IPR002197">
    <property type="entry name" value="HTH_Fis"/>
</dbReference>
<keyword evidence="2" id="KW-0067">ATP-binding</keyword>
<evidence type="ECO:0000256" key="6">
    <source>
        <dbReference type="ARBA" id="ARBA00023159"/>
    </source>
</evidence>
<evidence type="ECO:0000256" key="5">
    <source>
        <dbReference type="ARBA" id="ARBA00023125"/>
    </source>
</evidence>
<dbReference type="CDD" id="cd00009">
    <property type="entry name" value="AAA"/>
    <property type="match status" value="1"/>
</dbReference>
<dbReference type="Pfam" id="PF02954">
    <property type="entry name" value="HTH_8"/>
    <property type="match status" value="1"/>
</dbReference>
<comment type="caution">
    <text evidence="9">The sequence shown here is derived from an EMBL/GenBank/DDBJ whole genome shotgun (WGS) entry which is preliminary data.</text>
</comment>
<keyword evidence="5" id="KW-0238">DNA-binding</keyword>
<dbReference type="GO" id="GO:0005524">
    <property type="term" value="F:ATP binding"/>
    <property type="evidence" value="ECO:0007669"/>
    <property type="project" value="UniProtKB-KW"/>
</dbReference>
<dbReference type="Gene3D" id="1.10.8.60">
    <property type="match status" value="1"/>
</dbReference>
<dbReference type="InterPro" id="IPR029016">
    <property type="entry name" value="GAF-like_dom_sf"/>
</dbReference>
<dbReference type="SUPFAM" id="SSF52540">
    <property type="entry name" value="P-loop containing nucleoside triphosphate hydrolases"/>
    <property type="match status" value="1"/>
</dbReference>
<reference evidence="9 10" key="1">
    <citation type="submission" date="2018-07" db="EMBL/GenBank/DDBJ databases">
        <title>Genomic and Epidemiologic Investigation of an Indolent Hospital Outbreak.</title>
        <authorList>
            <person name="Johnson R.C."/>
            <person name="Deming C."/>
            <person name="Conlan S."/>
            <person name="Zellmer C.J."/>
            <person name="Michelin A.V."/>
            <person name="Lee-Lin S."/>
            <person name="Thomas P.J."/>
            <person name="Park M."/>
            <person name="Weingarten R.A."/>
            <person name="Less J."/>
            <person name="Dekker J.P."/>
            <person name="Frank K.M."/>
            <person name="Musser K.A."/>
            <person name="Mcquiston J.R."/>
            <person name="Henderson D.K."/>
            <person name="Lau A.F."/>
            <person name="Palmore T.N."/>
            <person name="Segre J.A."/>
        </authorList>
    </citation>
    <scope>NUCLEOTIDE SEQUENCE [LARGE SCALE GENOMIC DNA]</scope>
    <source>
        <strain evidence="9 10">SK-NIH.Env6_1116</strain>
    </source>
</reference>
<dbReference type="Gene3D" id="3.40.50.300">
    <property type="entry name" value="P-loop containing nucleotide triphosphate hydrolases"/>
    <property type="match status" value="1"/>
</dbReference>
<keyword evidence="6" id="KW-0010">Activator</keyword>
<dbReference type="InterPro" id="IPR009057">
    <property type="entry name" value="Homeodomain-like_sf"/>
</dbReference>
<dbReference type="InterPro" id="IPR025944">
    <property type="entry name" value="Sigma_54_int_dom_CS"/>
</dbReference>
<dbReference type="Pfam" id="PF00158">
    <property type="entry name" value="Sigma54_activat"/>
    <property type="match status" value="1"/>
</dbReference>